<sequence length="114" mass="12932">MLNFKLCYFGRVQYLTFYSGSVSPVYLPKEKTLAMEEMELLLLSLPPFFSLLSRGTSTRSVPLLTSERVSSSCNIHTIRSCVDNYICKHHICTGTEINIKPPCLEKTVWVFTCG</sequence>
<evidence type="ECO:0000313" key="2">
    <source>
        <dbReference type="Proteomes" id="UP000827872"/>
    </source>
</evidence>
<dbReference type="EMBL" id="CM037614">
    <property type="protein sequence ID" value="KAH8018073.1"/>
    <property type="molecule type" value="Genomic_DNA"/>
</dbReference>
<proteinExistence type="predicted"/>
<protein>
    <submittedName>
        <fullName evidence="1">Uncharacterized protein</fullName>
    </submittedName>
</protein>
<name>A0ACB8GE75_9SAUR</name>
<comment type="caution">
    <text evidence="1">The sequence shown here is derived from an EMBL/GenBank/DDBJ whole genome shotgun (WGS) entry which is preliminary data.</text>
</comment>
<gene>
    <name evidence="1" type="ORF">K3G42_033643</name>
</gene>
<keyword evidence="2" id="KW-1185">Reference proteome</keyword>
<organism evidence="1 2">
    <name type="scientific">Sphaerodactylus townsendi</name>
    <dbReference type="NCBI Taxonomy" id="933632"/>
    <lineage>
        <taxon>Eukaryota</taxon>
        <taxon>Metazoa</taxon>
        <taxon>Chordata</taxon>
        <taxon>Craniata</taxon>
        <taxon>Vertebrata</taxon>
        <taxon>Euteleostomi</taxon>
        <taxon>Lepidosauria</taxon>
        <taxon>Squamata</taxon>
        <taxon>Bifurcata</taxon>
        <taxon>Gekkota</taxon>
        <taxon>Sphaerodactylidae</taxon>
        <taxon>Sphaerodactylus</taxon>
    </lineage>
</organism>
<evidence type="ECO:0000313" key="1">
    <source>
        <dbReference type="EMBL" id="KAH8018073.1"/>
    </source>
</evidence>
<reference evidence="1" key="1">
    <citation type="submission" date="2021-08" db="EMBL/GenBank/DDBJ databases">
        <title>The first chromosome-level gecko genome reveals the dynamic sex chromosomes of Neotropical dwarf geckos (Sphaerodactylidae: Sphaerodactylus).</title>
        <authorList>
            <person name="Pinto B.J."/>
            <person name="Keating S.E."/>
            <person name="Gamble T."/>
        </authorList>
    </citation>
    <scope>NUCLEOTIDE SEQUENCE</scope>
    <source>
        <strain evidence="1">TG3544</strain>
    </source>
</reference>
<accession>A0ACB8GE75</accession>
<dbReference type="Proteomes" id="UP000827872">
    <property type="component" value="Linkage Group LG01"/>
</dbReference>